<dbReference type="Proteomes" id="UP000054408">
    <property type="component" value="Unassembled WGS sequence"/>
</dbReference>
<dbReference type="PANTHER" id="PTHR34070:SF1">
    <property type="entry name" value="DNA ALKYLATION REPAIR PROTEIN"/>
    <property type="match status" value="1"/>
</dbReference>
<dbReference type="Pfam" id="PF08713">
    <property type="entry name" value="DNA_alkylation"/>
    <property type="match status" value="1"/>
</dbReference>
<gene>
    <name evidence="2" type="ORF">AMSG_11834</name>
</gene>
<evidence type="ECO:0000313" key="2">
    <source>
        <dbReference type="EMBL" id="KNC48490.1"/>
    </source>
</evidence>
<protein>
    <recommendedName>
        <fullName evidence="4">DNA alkylation repair enzyme</fullName>
    </recommendedName>
</protein>
<dbReference type="SUPFAM" id="SSF48371">
    <property type="entry name" value="ARM repeat"/>
    <property type="match status" value="1"/>
</dbReference>
<dbReference type="InterPro" id="IPR016024">
    <property type="entry name" value="ARM-type_fold"/>
</dbReference>
<dbReference type="RefSeq" id="XP_013758669.1">
    <property type="nucleotide sequence ID" value="XM_013903215.1"/>
</dbReference>
<organism evidence="2 3">
    <name type="scientific">Thecamonas trahens ATCC 50062</name>
    <dbReference type="NCBI Taxonomy" id="461836"/>
    <lineage>
        <taxon>Eukaryota</taxon>
        <taxon>Apusozoa</taxon>
        <taxon>Apusomonadida</taxon>
        <taxon>Apusomonadidae</taxon>
        <taxon>Thecamonas</taxon>
    </lineage>
</organism>
<dbReference type="EMBL" id="GL349451">
    <property type="protein sequence ID" value="KNC48490.1"/>
    <property type="molecule type" value="Genomic_DNA"/>
</dbReference>
<accession>A0A0L0D8B9</accession>
<dbReference type="AlphaFoldDB" id="A0A0L0D8B9"/>
<keyword evidence="3" id="KW-1185">Reference proteome</keyword>
<dbReference type="eggNOG" id="ENOG502RZNW">
    <property type="taxonomic scope" value="Eukaryota"/>
</dbReference>
<dbReference type="PANTHER" id="PTHR34070">
    <property type="entry name" value="ARMADILLO-TYPE FOLD"/>
    <property type="match status" value="1"/>
</dbReference>
<dbReference type="Gene3D" id="1.25.40.290">
    <property type="entry name" value="ARM repeat domains"/>
    <property type="match status" value="1"/>
</dbReference>
<name>A0A0L0D8B9_THETB</name>
<feature type="region of interest" description="Disordered" evidence="1">
    <location>
        <begin position="238"/>
        <end position="263"/>
    </location>
</feature>
<evidence type="ECO:0000256" key="1">
    <source>
        <dbReference type="SAM" id="MobiDB-lite"/>
    </source>
</evidence>
<dbReference type="Gene3D" id="1.20.1660.10">
    <property type="entry name" value="Hypothetical protein (EF3068)"/>
    <property type="match status" value="1"/>
</dbReference>
<evidence type="ECO:0008006" key="4">
    <source>
        <dbReference type="Google" id="ProtNLM"/>
    </source>
</evidence>
<dbReference type="InterPro" id="IPR014825">
    <property type="entry name" value="DNA_alkylation"/>
</dbReference>
<dbReference type="OrthoDB" id="429969at2759"/>
<reference evidence="2 3" key="1">
    <citation type="submission" date="2010-05" db="EMBL/GenBank/DDBJ databases">
        <title>The Genome Sequence of Thecamonas trahens ATCC 50062.</title>
        <authorList>
            <consortium name="The Broad Institute Genome Sequencing Platform"/>
            <person name="Russ C."/>
            <person name="Cuomo C."/>
            <person name="Shea T."/>
            <person name="Young S.K."/>
            <person name="Zeng Q."/>
            <person name="Koehrsen M."/>
            <person name="Haas B."/>
            <person name="Borodovsky M."/>
            <person name="Guigo R."/>
            <person name="Alvarado L."/>
            <person name="Berlin A."/>
            <person name="Bochicchio J."/>
            <person name="Borenstein D."/>
            <person name="Chapman S."/>
            <person name="Chen Z."/>
            <person name="Freedman E."/>
            <person name="Gellesch M."/>
            <person name="Goldberg J."/>
            <person name="Griggs A."/>
            <person name="Gujja S."/>
            <person name="Heilman E."/>
            <person name="Heiman D."/>
            <person name="Hepburn T."/>
            <person name="Howarth C."/>
            <person name="Jen D."/>
            <person name="Larson L."/>
            <person name="Mehta T."/>
            <person name="Park D."/>
            <person name="Pearson M."/>
            <person name="Roberts A."/>
            <person name="Saif S."/>
            <person name="Shenoy N."/>
            <person name="Sisk P."/>
            <person name="Stolte C."/>
            <person name="Sykes S."/>
            <person name="Thomson T."/>
            <person name="Walk T."/>
            <person name="White J."/>
            <person name="Yandava C."/>
            <person name="Burger G."/>
            <person name="Gray M.W."/>
            <person name="Holland P.W.H."/>
            <person name="King N."/>
            <person name="Lang F.B.F."/>
            <person name="Roger A.J."/>
            <person name="Ruiz-Trillo I."/>
            <person name="Lander E."/>
            <person name="Nusbaum C."/>
        </authorList>
    </citation>
    <scope>NUCLEOTIDE SEQUENCE [LARGE SCALE GENOMIC DNA]</scope>
    <source>
        <strain evidence="2 3">ATCC 50062</strain>
    </source>
</reference>
<sequence length="263" mass="29713">MPAADAAAAKAMTKYLQDAASFLGLKKPDRVVLTKDIITSHPMASHDELETVVRELYALPQREFHYTALEVFSKAKKVWEPKASLDLARYMVVTEPWWDTVDMIASHAVGGLRAKFPADLQLKATVASWIADDSFWVQRASILHQLRFRDKTDESLLFASASHLLSNKRDPAEYSHARERFFLDKAIGWALRQYSTHNPEAVANYVAKHSSLMSKLTFREATRRLPADLRTELAPHADVGRKRAVRQARASESNSAAEDEHKK</sequence>
<evidence type="ECO:0000313" key="3">
    <source>
        <dbReference type="Proteomes" id="UP000054408"/>
    </source>
</evidence>
<dbReference type="GeneID" id="25569749"/>
<proteinExistence type="predicted"/>
<dbReference type="OMA" id="YFVCDYL"/>